<dbReference type="InterPro" id="IPR011992">
    <property type="entry name" value="EF-hand-dom_pair"/>
</dbReference>
<dbReference type="PROSITE" id="PS50222">
    <property type="entry name" value="EF_HAND_2"/>
    <property type="match status" value="3"/>
</dbReference>
<protein>
    <submittedName>
        <fullName evidence="3">EF hand</fullName>
    </submittedName>
</protein>
<evidence type="ECO:0000313" key="4">
    <source>
        <dbReference type="Proteomes" id="UP000318313"/>
    </source>
</evidence>
<keyword evidence="1" id="KW-0732">Signal</keyword>
<evidence type="ECO:0000259" key="2">
    <source>
        <dbReference type="PROSITE" id="PS50222"/>
    </source>
</evidence>
<dbReference type="KEGG" id="gfm:Enr17x_31580"/>
<dbReference type="InterPro" id="IPR018247">
    <property type="entry name" value="EF_Hand_1_Ca_BS"/>
</dbReference>
<dbReference type="AlphaFoldDB" id="A0A518IDD3"/>
<accession>A0A518IDD3</accession>
<dbReference type="Pfam" id="PF13499">
    <property type="entry name" value="EF-hand_7"/>
    <property type="match status" value="1"/>
</dbReference>
<feature type="domain" description="EF-hand" evidence="2">
    <location>
        <begin position="66"/>
        <end position="101"/>
    </location>
</feature>
<dbReference type="Pfam" id="PF13202">
    <property type="entry name" value="EF-hand_5"/>
    <property type="match status" value="2"/>
</dbReference>
<name>A0A518IDD3_9PLAN</name>
<reference evidence="3 4" key="1">
    <citation type="submission" date="2019-03" db="EMBL/GenBank/DDBJ databases">
        <title>Deep-cultivation of Planctomycetes and their phenomic and genomic characterization uncovers novel biology.</title>
        <authorList>
            <person name="Wiegand S."/>
            <person name="Jogler M."/>
            <person name="Boedeker C."/>
            <person name="Pinto D."/>
            <person name="Vollmers J."/>
            <person name="Rivas-Marin E."/>
            <person name="Kohn T."/>
            <person name="Peeters S.H."/>
            <person name="Heuer A."/>
            <person name="Rast P."/>
            <person name="Oberbeckmann S."/>
            <person name="Bunk B."/>
            <person name="Jeske O."/>
            <person name="Meyerdierks A."/>
            <person name="Storesund J.E."/>
            <person name="Kallscheuer N."/>
            <person name="Luecker S."/>
            <person name="Lage O.M."/>
            <person name="Pohl T."/>
            <person name="Merkel B.J."/>
            <person name="Hornburger P."/>
            <person name="Mueller R.-W."/>
            <person name="Bruemmer F."/>
            <person name="Labrenz M."/>
            <person name="Spormann A.M."/>
            <person name="Op den Camp H."/>
            <person name="Overmann J."/>
            <person name="Amann R."/>
            <person name="Jetten M.S.M."/>
            <person name="Mascher T."/>
            <person name="Medema M.H."/>
            <person name="Devos D.P."/>
            <person name="Kaster A.-K."/>
            <person name="Ovreas L."/>
            <person name="Rohde M."/>
            <person name="Galperin M.Y."/>
            <person name="Jogler C."/>
        </authorList>
    </citation>
    <scope>NUCLEOTIDE SEQUENCE [LARGE SCALE GENOMIC DNA]</scope>
    <source>
        <strain evidence="3 4">Enr17</strain>
    </source>
</reference>
<dbReference type="PANTHER" id="PTHR10827:SF85">
    <property type="entry name" value="CALCIUM-BINDING PROTEIN"/>
    <property type="match status" value="1"/>
</dbReference>
<sequence precursor="true">MHYRGTTCLIAASMLGAFLSSHVLAGEVQHKVSQEQAGQRLVLLAPSAPFIIELILQVDRGDFRTATTDYIERLFQSLDGNQDHFIDLKEMKNVPAFGIKLLDQGSPTERLKMLDTIPADNCLSLGEFASYIHRAQGTAFRIAGAPTRSSQVIELFRKLDQNRDGSVSDEEFSTSSKTLFMYDRDEDEVLNLVELRPFMSDPNAVIAQPVSRQSIETPFRRLDNDRSINAAIDELFKKYVEYQNTGKDAISLDCFRQGESDFAAIQDDDLNSDGFFSRDELFAYLQNPVVNLRLQVSLPRQQSFRPSLTILDKHSSRVSDIKINSRSKLEFRIDSLLLELRVKSSRHMFADTVRFYQTRFRVVDGDKNGYLSVAEFAQLNLPDTDYKKVDKNKDEMLTVDELTKYLMKDTAAVQDQVVMTVDNDGKSLFEILDTDLDRRLSPRELKKSLQRVKEFDGNRDQSLDHSELRGHFKITVELGKPELFVFDPRVNAMSMNQNRTVQRTVSGPRWFQRMDRNRDGDISRREFLFDPSLFDLLDRDHDQLISSAEADAYQQVQSSTQTSSSNRGE</sequence>
<dbReference type="PANTHER" id="PTHR10827">
    <property type="entry name" value="RETICULOCALBIN"/>
    <property type="match status" value="1"/>
</dbReference>
<evidence type="ECO:0000256" key="1">
    <source>
        <dbReference type="SAM" id="SignalP"/>
    </source>
</evidence>
<feature type="domain" description="EF-hand" evidence="2">
    <location>
        <begin position="147"/>
        <end position="182"/>
    </location>
</feature>
<proteinExistence type="predicted"/>
<dbReference type="InterPro" id="IPR002048">
    <property type="entry name" value="EF_hand_dom"/>
</dbReference>
<gene>
    <name evidence="3" type="ORF">Enr17x_31580</name>
</gene>
<organism evidence="3 4">
    <name type="scientific">Gimesia fumaroli</name>
    <dbReference type="NCBI Taxonomy" id="2527976"/>
    <lineage>
        <taxon>Bacteria</taxon>
        <taxon>Pseudomonadati</taxon>
        <taxon>Planctomycetota</taxon>
        <taxon>Planctomycetia</taxon>
        <taxon>Planctomycetales</taxon>
        <taxon>Planctomycetaceae</taxon>
        <taxon>Gimesia</taxon>
    </lineage>
</organism>
<feature type="domain" description="EF-hand" evidence="2">
    <location>
        <begin position="351"/>
        <end position="386"/>
    </location>
</feature>
<feature type="chain" id="PRO_5022235053" evidence="1">
    <location>
        <begin position="26"/>
        <end position="569"/>
    </location>
</feature>
<dbReference type="SMART" id="SM00054">
    <property type="entry name" value="EFh"/>
    <property type="match status" value="5"/>
</dbReference>
<evidence type="ECO:0000313" key="3">
    <source>
        <dbReference type="EMBL" id="QDV51106.1"/>
    </source>
</evidence>
<feature type="signal peptide" evidence="1">
    <location>
        <begin position="1"/>
        <end position="25"/>
    </location>
</feature>
<dbReference type="Gene3D" id="1.10.238.10">
    <property type="entry name" value="EF-hand"/>
    <property type="match status" value="3"/>
</dbReference>
<dbReference type="GO" id="GO:0005509">
    <property type="term" value="F:calcium ion binding"/>
    <property type="evidence" value="ECO:0007669"/>
    <property type="project" value="InterPro"/>
</dbReference>
<dbReference type="Proteomes" id="UP000318313">
    <property type="component" value="Chromosome"/>
</dbReference>
<dbReference type="EMBL" id="CP037452">
    <property type="protein sequence ID" value="QDV51106.1"/>
    <property type="molecule type" value="Genomic_DNA"/>
</dbReference>
<dbReference type="PROSITE" id="PS00018">
    <property type="entry name" value="EF_HAND_1"/>
    <property type="match status" value="5"/>
</dbReference>
<keyword evidence="4" id="KW-1185">Reference proteome</keyword>
<dbReference type="SUPFAM" id="SSF47473">
    <property type="entry name" value="EF-hand"/>
    <property type="match status" value="3"/>
</dbReference>